<accession>G0SCS5</accession>
<dbReference type="RefSeq" id="XP_006696146.1">
    <property type="nucleotide sequence ID" value="XM_006696083.1"/>
</dbReference>
<dbReference type="InterPro" id="IPR019410">
    <property type="entry name" value="Methyltransf_16"/>
</dbReference>
<dbReference type="GO" id="GO:0008757">
    <property type="term" value="F:S-adenosylmethionine-dependent methyltransferase activity"/>
    <property type="evidence" value="ECO:0007669"/>
    <property type="project" value="UniProtKB-ARBA"/>
</dbReference>
<dbReference type="HOGENOM" id="CLU_049351_0_0_1"/>
<keyword evidence="2" id="KW-1185">Reference proteome</keyword>
<organism evidence="2">
    <name type="scientific">Chaetomium thermophilum (strain DSM 1495 / CBS 144.50 / IMI 039719)</name>
    <name type="common">Thermochaetoides thermophila</name>
    <dbReference type="NCBI Taxonomy" id="759272"/>
    <lineage>
        <taxon>Eukaryota</taxon>
        <taxon>Fungi</taxon>
        <taxon>Dikarya</taxon>
        <taxon>Ascomycota</taxon>
        <taxon>Pezizomycotina</taxon>
        <taxon>Sordariomycetes</taxon>
        <taxon>Sordariomycetidae</taxon>
        <taxon>Sordariales</taxon>
        <taxon>Chaetomiaceae</taxon>
        <taxon>Thermochaetoides</taxon>
    </lineage>
</organism>
<evidence type="ECO:0000313" key="1">
    <source>
        <dbReference type="EMBL" id="EGS19201.1"/>
    </source>
</evidence>
<evidence type="ECO:0000313" key="2">
    <source>
        <dbReference type="Proteomes" id="UP000008066"/>
    </source>
</evidence>
<dbReference type="GO" id="GO:0005829">
    <property type="term" value="C:cytosol"/>
    <property type="evidence" value="ECO:0007669"/>
    <property type="project" value="TreeGrafter"/>
</dbReference>
<dbReference type="OMA" id="CWWSIWG"/>
<dbReference type="KEGG" id="cthr:CTHT_0058260"/>
<keyword evidence="1" id="KW-0489">Methyltransferase</keyword>
<dbReference type="Gene3D" id="3.40.50.150">
    <property type="entry name" value="Vaccinia Virus protein VP39"/>
    <property type="match status" value="1"/>
</dbReference>
<dbReference type="Pfam" id="PF10294">
    <property type="entry name" value="Methyltransf_16"/>
    <property type="match status" value="1"/>
</dbReference>
<dbReference type="PANTHER" id="PTHR14614:SF156">
    <property type="entry name" value="PROTEIN-LYSINE N-METHYLTRANSFERASE EFM2"/>
    <property type="match status" value="1"/>
</dbReference>
<keyword evidence="1" id="KW-0808">Transferase</keyword>
<name>G0SCS5_CHATD</name>
<dbReference type="eggNOG" id="KOG2793">
    <property type="taxonomic scope" value="Eukaryota"/>
</dbReference>
<dbReference type="AlphaFoldDB" id="G0SCS5"/>
<dbReference type="PANTHER" id="PTHR14614">
    <property type="entry name" value="HEPATOCELLULAR CARCINOMA-ASSOCIATED ANTIGEN"/>
    <property type="match status" value="1"/>
</dbReference>
<sequence length="347" mass="38857">MLLPLVEQDELPHLWQKPAFPVLLEYLKNLRVEPKIWSLKESRADILKEQAAIAQAHGRREVISFLSSVIKSKLQWLNSDAEREVIWEEASKRLSERCGRTAMGEITRQWPFESQAYEPFSLVIREPPLVGDFLGFKTWGSSYALAQLLHDFAVGPLEHLFRPGVMSTPEEVLELGSGTGLLGLAAACIWRARVTLTDLPNIIPNLAHNVSLNKELVESRGGVVEAAPLTWGGTAEEIDPRFYTHNRYQLVLAADPLYDDNHPQLLSQAINEQLALGTKARALIMVPQRDDVTKCLLATLREELVSNSLCCLNENMVAGQDDWGDDAGEEETKHVGFWWGIFARVGA</sequence>
<dbReference type="GO" id="GO:0032259">
    <property type="term" value="P:methylation"/>
    <property type="evidence" value="ECO:0007669"/>
    <property type="project" value="UniProtKB-KW"/>
</dbReference>
<dbReference type="OrthoDB" id="433955at2759"/>
<dbReference type="STRING" id="759272.G0SCS5"/>
<dbReference type="SUPFAM" id="SSF53335">
    <property type="entry name" value="S-adenosyl-L-methionine-dependent methyltransferases"/>
    <property type="match status" value="1"/>
</dbReference>
<protein>
    <submittedName>
        <fullName evidence="1">S-adenosylmethionine-dependent methyltransferase-like protein</fullName>
    </submittedName>
</protein>
<dbReference type="InterPro" id="IPR029063">
    <property type="entry name" value="SAM-dependent_MTases_sf"/>
</dbReference>
<dbReference type="EMBL" id="GL988045">
    <property type="protein sequence ID" value="EGS19201.1"/>
    <property type="molecule type" value="Genomic_DNA"/>
</dbReference>
<reference evidence="1 2" key="1">
    <citation type="journal article" date="2011" name="Cell">
        <title>Insight into structure and assembly of the nuclear pore complex by utilizing the genome of a eukaryotic thermophile.</title>
        <authorList>
            <person name="Amlacher S."/>
            <person name="Sarges P."/>
            <person name="Flemming D."/>
            <person name="van Noort V."/>
            <person name="Kunze R."/>
            <person name="Devos D.P."/>
            <person name="Arumugam M."/>
            <person name="Bork P."/>
            <person name="Hurt E."/>
        </authorList>
    </citation>
    <scope>NUCLEOTIDE SEQUENCE [LARGE SCALE GENOMIC DNA]</scope>
    <source>
        <strain evidence="2">DSM 1495 / CBS 144.50 / IMI 039719</strain>
    </source>
</reference>
<gene>
    <name evidence="1" type="ORF">CTHT_0058260</name>
</gene>
<dbReference type="GeneID" id="18259864"/>
<proteinExistence type="predicted"/>
<dbReference type="Proteomes" id="UP000008066">
    <property type="component" value="Unassembled WGS sequence"/>
</dbReference>